<sequence length="103" mass="11903">MDSRRSTERYKSKICLFWLQPEGCRYGSDCWFAHGPDEIRTTANSNTPGNSPATNLRYKVRICRHWSESGGDWCPHGVRLPRVLKQPAQRLQQLSTSRARARL</sequence>
<dbReference type="GO" id="GO:0003729">
    <property type="term" value="F:mRNA binding"/>
    <property type="evidence" value="ECO:0007669"/>
    <property type="project" value="InterPro"/>
</dbReference>
<dbReference type="Proteomes" id="UP000325113">
    <property type="component" value="Unassembled WGS sequence"/>
</dbReference>
<evidence type="ECO:0000256" key="2">
    <source>
        <dbReference type="ARBA" id="ARBA00022737"/>
    </source>
</evidence>
<dbReference type="PROSITE" id="PS50103">
    <property type="entry name" value="ZF_C3H1"/>
    <property type="match status" value="1"/>
</dbReference>
<dbReference type="Pfam" id="PF00642">
    <property type="entry name" value="zf-CCCH"/>
    <property type="match status" value="1"/>
</dbReference>
<protein>
    <recommendedName>
        <fullName evidence="6">C3H1-type domain-containing protein</fullName>
    </recommendedName>
</protein>
<feature type="domain" description="C3H1-type" evidence="6">
    <location>
        <begin position="9"/>
        <end position="37"/>
    </location>
</feature>
<feature type="zinc finger region" description="C3H1-type" evidence="5">
    <location>
        <begin position="9"/>
        <end position="37"/>
    </location>
</feature>
<dbReference type="InterPro" id="IPR000571">
    <property type="entry name" value="Znf_CCCH"/>
</dbReference>
<dbReference type="InterPro" id="IPR045877">
    <property type="entry name" value="ZFP36-like"/>
</dbReference>
<comment type="caution">
    <text evidence="7">The sequence shown here is derived from an EMBL/GenBank/DDBJ whole genome shotgun (WGS) entry which is preliminary data.</text>
</comment>
<evidence type="ECO:0000313" key="7">
    <source>
        <dbReference type="EMBL" id="KAA0149928.1"/>
    </source>
</evidence>
<gene>
    <name evidence="7" type="ORF">FNF31_07135</name>
</gene>
<dbReference type="InterPro" id="IPR036855">
    <property type="entry name" value="Znf_CCCH_sf"/>
</dbReference>
<dbReference type="PANTHER" id="PTHR12547:SF18">
    <property type="entry name" value="PROTEIN TIS11"/>
    <property type="match status" value="1"/>
</dbReference>
<dbReference type="SUPFAM" id="SSF90229">
    <property type="entry name" value="CCCH zinc finger"/>
    <property type="match status" value="1"/>
</dbReference>
<keyword evidence="2" id="KW-0677">Repeat</keyword>
<dbReference type="Gene3D" id="4.10.1000.10">
    <property type="entry name" value="Zinc finger, CCCH-type"/>
    <property type="match status" value="1"/>
</dbReference>
<evidence type="ECO:0000313" key="8">
    <source>
        <dbReference type="Proteomes" id="UP000325113"/>
    </source>
</evidence>
<dbReference type="EMBL" id="VLTM01000129">
    <property type="protein sequence ID" value="KAA0149928.1"/>
    <property type="molecule type" value="Genomic_DNA"/>
</dbReference>
<dbReference type="AlphaFoldDB" id="A0A5A8CAR4"/>
<evidence type="ECO:0000256" key="3">
    <source>
        <dbReference type="ARBA" id="ARBA00022771"/>
    </source>
</evidence>
<accession>A0A5A8CAR4</accession>
<dbReference type="PANTHER" id="PTHR12547">
    <property type="entry name" value="CCCH ZINC FINGER/TIS11-RELATED"/>
    <property type="match status" value="1"/>
</dbReference>
<name>A0A5A8CAR4_CAFRO</name>
<dbReference type="SMART" id="SM00356">
    <property type="entry name" value="ZnF_C3H1"/>
    <property type="match status" value="2"/>
</dbReference>
<dbReference type="GO" id="GO:0008270">
    <property type="term" value="F:zinc ion binding"/>
    <property type="evidence" value="ECO:0007669"/>
    <property type="project" value="UniProtKB-KW"/>
</dbReference>
<keyword evidence="3 5" id="KW-0863">Zinc-finger</keyword>
<keyword evidence="4 5" id="KW-0862">Zinc</keyword>
<evidence type="ECO:0000256" key="5">
    <source>
        <dbReference type="PROSITE-ProRule" id="PRU00723"/>
    </source>
</evidence>
<evidence type="ECO:0000256" key="4">
    <source>
        <dbReference type="ARBA" id="ARBA00022833"/>
    </source>
</evidence>
<keyword evidence="1 5" id="KW-0479">Metal-binding</keyword>
<proteinExistence type="predicted"/>
<organism evidence="7 8">
    <name type="scientific">Cafeteria roenbergensis</name>
    <name type="common">Marine flagellate</name>
    <dbReference type="NCBI Taxonomy" id="33653"/>
    <lineage>
        <taxon>Eukaryota</taxon>
        <taxon>Sar</taxon>
        <taxon>Stramenopiles</taxon>
        <taxon>Bigyra</taxon>
        <taxon>Opalozoa</taxon>
        <taxon>Bicosoecida</taxon>
        <taxon>Cafeteriaceae</taxon>
        <taxon>Cafeteria</taxon>
    </lineage>
</organism>
<evidence type="ECO:0000259" key="6">
    <source>
        <dbReference type="PROSITE" id="PS50103"/>
    </source>
</evidence>
<reference evidence="7 8" key="1">
    <citation type="submission" date="2019-07" db="EMBL/GenBank/DDBJ databases">
        <title>Genomes of Cafeteria roenbergensis.</title>
        <authorList>
            <person name="Fischer M.G."/>
            <person name="Hackl T."/>
            <person name="Roman M."/>
        </authorList>
    </citation>
    <scope>NUCLEOTIDE SEQUENCE [LARGE SCALE GENOMIC DNA]</scope>
    <source>
        <strain evidence="7 8">Cflag</strain>
    </source>
</reference>
<evidence type="ECO:0000256" key="1">
    <source>
        <dbReference type="ARBA" id="ARBA00022723"/>
    </source>
</evidence>